<dbReference type="InterPro" id="IPR009061">
    <property type="entry name" value="DNA-bd_dom_put_sf"/>
</dbReference>
<name>A0AAU7AP95_9ACTN</name>
<dbReference type="NCBIfam" id="TIGR01764">
    <property type="entry name" value="excise"/>
    <property type="match status" value="1"/>
</dbReference>
<dbReference type="Gene3D" id="1.10.10.10">
    <property type="entry name" value="Winged helix-like DNA-binding domain superfamily/Winged helix DNA-binding domain"/>
    <property type="match status" value="1"/>
</dbReference>
<dbReference type="InterPro" id="IPR041657">
    <property type="entry name" value="HTH_17"/>
</dbReference>
<evidence type="ECO:0000259" key="2">
    <source>
        <dbReference type="Pfam" id="PF12728"/>
    </source>
</evidence>
<evidence type="ECO:0000313" key="3">
    <source>
        <dbReference type="EMBL" id="XAY03512.1"/>
    </source>
</evidence>
<dbReference type="KEGG" id="parq:DSM112329_00331"/>
<dbReference type="Pfam" id="PF12728">
    <property type="entry name" value="HTH_17"/>
    <property type="match status" value="1"/>
</dbReference>
<sequence>MALDSRQIRTASREPGPAAGRRPDVTARPGRNLTRTDIMTAAEVAELLTVATTTVYEWARSGTIPALRRGRVIRFRRWEIEAWIAGELDRPDID</sequence>
<feature type="region of interest" description="Disordered" evidence="1">
    <location>
        <begin position="1"/>
        <end position="33"/>
    </location>
</feature>
<dbReference type="InterPro" id="IPR036388">
    <property type="entry name" value="WH-like_DNA-bd_sf"/>
</dbReference>
<dbReference type="SUPFAM" id="SSF46955">
    <property type="entry name" value="Putative DNA-binding domain"/>
    <property type="match status" value="1"/>
</dbReference>
<dbReference type="InterPro" id="IPR010093">
    <property type="entry name" value="SinI_DNA-bd"/>
</dbReference>
<reference evidence="3" key="1">
    <citation type="submission" date="2022-12" db="EMBL/GenBank/DDBJ databases">
        <title>Paraconexibacter alkalitolerans sp. nov. and Baekduia alba sp. nov., isolated from soil and emended description of the genera Paraconexibacter (Chun et al., 2020) and Baekduia (An et al., 2020).</title>
        <authorList>
            <person name="Vieira S."/>
            <person name="Huber K.J."/>
            <person name="Geppert A."/>
            <person name="Wolf J."/>
            <person name="Neumann-Schaal M."/>
            <person name="Muesken M."/>
            <person name="Overmann J."/>
        </authorList>
    </citation>
    <scope>NUCLEOTIDE SEQUENCE</scope>
    <source>
        <strain evidence="3">AEG42_29</strain>
    </source>
</reference>
<proteinExistence type="predicted"/>
<protein>
    <submittedName>
        <fullName evidence="3">Excisionase and transcriptional regulator</fullName>
    </submittedName>
</protein>
<gene>
    <name evidence="3" type="ORF">DSM112329_00331</name>
</gene>
<dbReference type="RefSeq" id="WP_354700068.1">
    <property type="nucleotide sequence ID" value="NZ_CP114014.1"/>
</dbReference>
<organism evidence="3">
    <name type="scientific">Paraconexibacter sp. AEG42_29</name>
    <dbReference type="NCBI Taxonomy" id="2997339"/>
    <lineage>
        <taxon>Bacteria</taxon>
        <taxon>Bacillati</taxon>
        <taxon>Actinomycetota</taxon>
        <taxon>Thermoleophilia</taxon>
        <taxon>Solirubrobacterales</taxon>
        <taxon>Paraconexibacteraceae</taxon>
        <taxon>Paraconexibacter</taxon>
    </lineage>
</organism>
<dbReference type="GO" id="GO:0003677">
    <property type="term" value="F:DNA binding"/>
    <property type="evidence" value="ECO:0007669"/>
    <property type="project" value="InterPro"/>
</dbReference>
<feature type="domain" description="Helix-turn-helix" evidence="2">
    <location>
        <begin position="39"/>
        <end position="85"/>
    </location>
</feature>
<accession>A0AAU7AP95</accession>
<dbReference type="AlphaFoldDB" id="A0AAU7AP95"/>
<evidence type="ECO:0000256" key="1">
    <source>
        <dbReference type="SAM" id="MobiDB-lite"/>
    </source>
</evidence>
<dbReference type="EMBL" id="CP114014">
    <property type="protein sequence ID" value="XAY03512.1"/>
    <property type="molecule type" value="Genomic_DNA"/>
</dbReference>